<dbReference type="AlphaFoldDB" id="A0A9N9XKY6"/>
<organism evidence="2 3">
    <name type="scientific">Phyllotreta striolata</name>
    <name type="common">Striped flea beetle</name>
    <name type="synonym">Crioceris striolata</name>
    <dbReference type="NCBI Taxonomy" id="444603"/>
    <lineage>
        <taxon>Eukaryota</taxon>
        <taxon>Metazoa</taxon>
        <taxon>Ecdysozoa</taxon>
        <taxon>Arthropoda</taxon>
        <taxon>Hexapoda</taxon>
        <taxon>Insecta</taxon>
        <taxon>Pterygota</taxon>
        <taxon>Neoptera</taxon>
        <taxon>Endopterygota</taxon>
        <taxon>Coleoptera</taxon>
        <taxon>Polyphaga</taxon>
        <taxon>Cucujiformia</taxon>
        <taxon>Chrysomeloidea</taxon>
        <taxon>Chrysomelidae</taxon>
        <taxon>Galerucinae</taxon>
        <taxon>Alticini</taxon>
        <taxon>Phyllotreta</taxon>
    </lineage>
</organism>
<evidence type="ECO:0000313" key="2">
    <source>
        <dbReference type="EMBL" id="CAG9857974.1"/>
    </source>
</evidence>
<dbReference type="EMBL" id="OU900108">
    <property type="protein sequence ID" value="CAG9857974.1"/>
    <property type="molecule type" value="Genomic_DNA"/>
</dbReference>
<dbReference type="Proteomes" id="UP001153712">
    <property type="component" value="Chromosome 15"/>
</dbReference>
<sequence>MYQDAGLDDGAGHGSPDGSIGGDFHHGVSLVSTGGGGKGAIFDLTNHGTDPHQGTFGGSFVASSKYSAAGHEGGGGGGGHGGGYGVSEGAGWAANYSPVLGASESVGGGGGGGDVGHEGLSAYQGSFGGGVEVEEAYH</sequence>
<protein>
    <submittedName>
        <fullName evidence="2">Uncharacterized protein</fullName>
    </submittedName>
</protein>
<proteinExistence type="predicted"/>
<feature type="compositionally biased region" description="Gly residues" evidence="1">
    <location>
        <begin position="12"/>
        <end position="21"/>
    </location>
</feature>
<evidence type="ECO:0000256" key="1">
    <source>
        <dbReference type="SAM" id="MobiDB-lite"/>
    </source>
</evidence>
<keyword evidence="3" id="KW-1185">Reference proteome</keyword>
<reference evidence="2" key="1">
    <citation type="submission" date="2022-01" db="EMBL/GenBank/DDBJ databases">
        <authorList>
            <person name="King R."/>
        </authorList>
    </citation>
    <scope>NUCLEOTIDE SEQUENCE</scope>
</reference>
<name>A0A9N9XKY6_PHYSR</name>
<accession>A0A9N9XKY6</accession>
<gene>
    <name evidence="2" type="ORF">PHYEVI_LOCUS4367</name>
</gene>
<evidence type="ECO:0000313" key="3">
    <source>
        <dbReference type="Proteomes" id="UP001153712"/>
    </source>
</evidence>
<dbReference type="OrthoDB" id="6782598at2759"/>
<feature type="region of interest" description="Disordered" evidence="1">
    <location>
        <begin position="1"/>
        <end position="26"/>
    </location>
</feature>